<evidence type="ECO:0000259" key="8">
    <source>
        <dbReference type="Pfam" id="PF13359"/>
    </source>
</evidence>
<keyword evidence="7" id="KW-0539">Nucleus</keyword>
<keyword evidence="5" id="KW-0479">Metal-binding</keyword>
<evidence type="ECO:0000256" key="6">
    <source>
        <dbReference type="ARBA" id="ARBA00022801"/>
    </source>
</evidence>
<sequence length="157" mass="18502">MAICDFDMIFKYVIVGWEGTSHDSRILTEIIRDPNHHFPMPPDDKYYLVDAAYTHTKGFMAPFYHVCYWLNDFSSGGRARGREEIFNHYYSRTRNVIERAFGVLKVCFPILKRMAPYSLCTQRNIVIACISLHNFLRDELFLQYDDEDIQLDNNDAN</sequence>
<evidence type="ECO:0000256" key="3">
    <source>
        <dbReference type="ARBA" id="ARBA00006958"/>
    </source>
</evidence>
<evidence type="ECO:0000313" key="10">
    <source>
        <dbReference type="Proteomes" id="UP001281410"/>
    </source>
</evidence>
<comment type="similarity">
    <text evidence="3">Belongs to the HARBI1 family.</text>
</comment>
<gene>
    <name evidence="9" type="ORF">Dsin_018613</name>
</gene>
<evidence type="ECO:0000256" key="5">
    <source>
        <dbReference type="ARBA" id="ARBA00022723"/>
    </source>
</evidence>
<name>A0AAE0E1R7_9ROSI</name>
<organism evidence="9 10">
    <name type="scientific">Dipteronia sinensis</name>
    <dbReference type="NCBI Taxonomy" id="43782"/>
    <lineage>
        <taxon>Eukaryota</taxon>
        <taxon>Viridiplantae</taxon>
        <taxon>Streptophyta</taxon>
        <taxon>Embryophyta</taxon>
        <taxon>Tracheophyta</taxon>
        <taxon>Spermatophyta</taxon>
        <taxon>Magnoliopsida</taxon>
        <taxon>eudicotyledons</taxon>
        <taxon>Gunneridae</taxon>
        <taxon>Pentapetalae</taxon>
        <taxon>rosids</taxon>
        <taxon>malvids</taxon>
        <taxon>Sapindales</taxon>
        <taxon>Sapindaceae</taxon>
        <taxon>Hippocastanoideae</taxon>
        <taxon>Acereae</taxon>
        <taxon>Dipteronia</taxon>
    </lineage>
</organism>
<evidence type="ECO:0000313" key="9">
    <source>
        <dbReference type="EMBL" id="KAK3204567.1"/>
    </source>
</evidence>
<dbReference type="EMBL" id="JANJYJ010000006">
    <property type="protein sequence ID" value="KAK3204567.1"/>
    <property type="molecule type" value="Genomic_DNA"/>
</dbReference>
<dbReference type="AlphaFoldDB" id="A0AAE0E1R7"/>
<accession>A0AAE0E1R7</accession>
<keyword evidence="6" id="KW-0378">Hydrolase</keyword>
<keyword evidence="10" id="KW-1185">Reference proteome</keyword>
<dbReference type="Proteomes" id="UP001281410">
    <property type="component" value="Unassembled WGS sequence"/>
</dbReference>
<comment type="caution">
    <text evidence="9">The sequence shown here is derived from an EMBL/GenBank/DDBJ whole genome shotgun (WGS) entry which is preliminary data.</text>
</comment>
<dbReference type="InterPro" id="IPR027806">
    <property type="entry name" value="HARBI1_dom"/>
</dbReference>
<dbReference type="GO" id="GO:0004518">
    <property type="term" value="F:nuclease activity"/>
    <property type="evidence" value="ECO:0007669"/>
    <property type="project" value="UniProtKB-KW"/>
</dbReference>
<dbReference type="GO" id="GO:0046872">
    <property type="term" value="F:metal ion binding"/>
    <property type="evidence" value="ECO:0007669"/>
    <property type="project" value="UniProtKB-KW"/>
</dbReference>
<dbReference type="PANTHER" id="PTHR22930:SF262">
    <property type="entry name" value="MYB_SANT-LIKE DOMAIN, HARBINGER TRANSPOSASE-DERIVED NUCLEASE DOMAIN PROTEIN-RELATED"/>
    <property type="match status" value="1"/>
</dbReference>
<reference evidence="9" key="1">
    <citation type="journal article" date="2023" name="Plant J.">
        <title>Genome sequences and population genomics provide insights into the demographic history, inbreeding, and mutation load of two 'living fossil' tree species of Dipteronia.</title>
        <authorList>
            <person name="Feng Y."/>
            <person name="Comes H.P."/>
            <person name="Chen J."/>
            <person name="Zhu S."/>
            <person name="Lu R."/>
            <person name="Zhang X."/>
            <person name="Li P."/>
            <person name="Qiu J."/>
            <person name="Olsen K.M."/>
            <person name="Qiu Y."/>
        </authorList>
    </citation>
    <scope>NUCLEOTIDE SEQUENCE</scope>
    <source>
        <strain evidence="9">NBL</strain>
    </source>
</reference>
<evidence type="ECO:0000256" key="7">
    <source>
        <dbReference type="ARBA" id="ARBA00023242"/>
    </source>
</evidence>
<protein>
    <recommendedName>
        <fullName evidence="8">DDE Tnp4 domain-containing protein</fullName>
    </recommendedName>
</protein>
<evidence type="ECO:0000256" key="1">
    <source>
        <dbReference type="ARBA" id="ARBA00001968"/>
    </source>
</evidence>
<dbReference type="PANTHER" id="PTHR22930">
    <property type="match status" value="1"/>
</dbReference>
<dbReference type="GO" id="GO:0005634">
    <property type="term" value="C:nucleus"/>
    <property type="evidence" value="ECO:0007669"/>
    <property type="project" value="UniProtKB-SubCell"/>
</dbReference>
<dbReference type="GO" id="GO:0016787">
    <property type="term" value="F:hydrolase activity"/>
    <property type="evidence" value="ECO:0007669"/>
    <property type="project" value="UniProtKB-KW"/>
</dbReference>
<comment type="subcellular location">
    <subcellularLocation>
        <location evidence="2">Nucleus</location>
    </subcellularLocation>
</comment>
<dbReference type="InterPro" id="IPR045249">
    <property type="entry name" value="HARBI1-like"/>
</dbReference>
<evidence type="ECO:0000256" key="2">
    <source>
        <dbReference type="ARBA" id="ARBA00004123"/>
    </source>
</evidence>
<dbReference type="Pfam" id="PF13359">
    <property type="entry name" value="DDE_Tnp_4"/>
    <property type="match status" value="1"/>
</dbReference>
<keyword evidence="4" id="KW-0540">Nuclease</keyword>
<proteinExistence type="inferred from homology"/>
<comment type="cofactor">
    <cofactor evidence="1">
        <name>a divalent metal cation</name>
        <dbReference type="ChEBI" id="CHEBI:60240"/>
    </cofactor>
</comment>
<evidence type="ECO:0000256" key="4">
    <source>
        <dbReference type="ARBA" id="ARBA00022722"/>
    </source>
</evidence>
<feature type="domain" description="DDE Tnp4" evidence="8">
    <location>
        <begin position="2"/>
        <end position="134"/>
    </location>
</feature>